<evidence type="ECO:0000256" key="4">
    <source>
        <dbReference type="SAM" id="Phobius"/>
    </source>
</evidence>
<dbReference type="VEuPathDB" id="FungiDB:F4678DRAFT_453815"/>
<keyword evidence="2" id="KW-0479">Metal-binding</keyword>
<gene>
    <name evidence="5" type="ORF">NPX13_g5246</name>
</gene>
<reference evidence="5" key="1">
    <citation type="submission" date="2022-07" db="EMBL/GenBank/DDBJ databases">
        <title>Genome Sequence of Xylaria arbuscula.</title>
        <authorList>
            <person name="Buettner E."/>
        </authorList>
    </citation>
    <scope>NUCLEOTIDE SEQUENCE</scope>
    <source>
        <strain evidence="5">VT107</strain>
    </source>
</reference>
<evidence type="ECO:0000256" key="3">
    <source>
        <dbReference type="ARBA" id="ARBA00023004"/>
    </source>
</evidence>
<keyword evidence="4" id="KW-0812">Transmembrane</keyword>
<sequence>MEEFLDPGRPLLAAAYYGFALLASYLCIHVSYYAFLHPLSKYPGPFLASLTNGYNGYYAFKRQLHSKTVQNHLKYGPVVRQGPNKLVFSSVAALRDIYKNDNTTKPHAYIALGPRLAIETVFAARDRQFHRGRRQLIGKALSERSMRIFEPKMLEQVDIFLKRVLETTQNQVTSPKTVNMTESARLLGFDLAALLAFGYDLHLQTQPDNSFILPMLEAGFYWASVFIHWPLTRRFSLGLALLTVFRRLRSQYLSLVQHIISSRIKQDKDAHHDLYSIVADHLDKSGSDGIRQSELWAEATTFLPTAGDTTKTALAMLHILP</sequence>
<evidence type="ECO:0000256" key="2">
    <source>
        <dbReference type="ARBA" id="ARBA00022723"/>
    </source>
</evidence>
<dbReference type="SUPFAM" id="SSF48264">
    <property type="entry name" value="Cytochrome P450"/>
    <property type="match status" value="1"/>
</dbReference>
<dbReference type="PANTHER" id="PTHR24305">
    <property type="entry name" value="CYTOCHROME P450"/>
    <property type="match status" value="1"/>
</dbReference>
<keyword evidence="6" id="KW-1185">Reference proteome</keyword>
<accession>A0A9W8NF68</accession>
<dbReference type="Gene3D" id="1.10.630.10">
    <property type="entry name" value="Cytochrome P450"/>
    <property type="match status" value="1"/>
</dbReference>
<name>A0A9W8NF68_9PEZI</name>
<dbReference type="GO" id="GO:0005506">
    <property type="term" value="F:iron ion binding"/>
    <property type="evidence" value="ECO:0007669"/>
    <property type="project" value="InterPro"/>
</dbReference>
<protein>
    <recommendedName>
        <fullName evidence="7">Cytochrome P450</fullName>
    </recommendedName>
</protein>
<dbReference type="Pfam" id="PF00067">
    <property type="entry name" value="p450"/>
    <property type="match status" value="1"/>
</dbReference>
<dbReference type="PANTHER" id="PTHR24305:SF226">
    <property type="entry name" value="CYTOCHROME P450 MONOOXYGENASE"/>
    <property type="match status" value="1"/>
</dbReference>
<keyword evidence="4" id="KW-1133">Transmembrane helix</keyword>
<dbReference type="GO" id="GO:0020037">
    <property type="term" value="F:heme binding"/>
    <property type="evidence" value="ECO:0007669"/>
    <property type="project" value="InterPro"/>
</dbReference>
<keyword evidence="1" id="KW-0349">Heme</keyword>
<keyword evidence="4" id="KW-0472">Membrane</keyword>
<dbReference type="GO" id="GO:0016705">
    <property type="term" value="F:oxidoreductase activity, acting on paired donors, with incorporation or reduction of molecular oxygen"/>
    <property type="evidence" value="ECO:0007669"/>
    <property type="project" value="InterPro"/>
</dbReference>
<dbReference type="InterPro" id="IPR001128">
    <property type="entry name" value="Cyt_P450"/>
</dbReference>
<keyword evidence="3" id="KW-0408">Iron</keyword>
<dbReference type="InterPro" id="IPR036396">
    <property type="entry name" value="Cyt_P450_sf"/>
</dbReference>
<organism evidence="5 6">
    <name type="scientific">Xylaria arbuscula</name>
    <dbReference type="NCBI Taxonomy" id="114810"/>
    <lineage>
        <taxon>Eukaryota</taxon>
        <taxon>Fungi</taxon>
        <taxon>Dikarya</taxon>
        <taxon>Ascomycota</taxon>
        <taxon>Pezizomycotina</taxon>
        <taxon>Sordariomycetes</taxon>
        <taxon>Xylariomycetidae</taxon>
        <taxon>Xylariales</taxon>
        <taxon>Xylariaceae</taxon>
        <taxon>Xylaria</taxon>
    </lineage>
</organism>
<comment type="caution">
    <text evidence="5">The sequence shown here is derived from an EMBL/GenBank/DDBJ whole genome shotgun (WGS) entry which is preliminary data.</text>
</comment>
<evidence type="ECO:0000313" key="6">
    <source>
        <dbReference type="Proteomes" id="UP001148614"/>
    </source>
</evidence>
<evidence type="ECO:0000256" key="1">
    <source>
        <dbReference type="ARBA" id="ARBA00022617"/>
    </source>
</evidence>
<dbReference type="InterPro" id="IPR050121">
    <property type="entry name" value="Cytochrome_P450_monoxygenase"/>
</dbReference>
<dbReference type="Proteomes" id="UP001148614">
    <property type="component" value="Unassembled WGS sequence"/>
</dbReference>
<evidence type="ECO:0008006" key="7">
    <source>
        <dbReference type="Google" id="ProtNLM"/>
    </source>
</evidence>
<proteinExistence type="predicted"/>
<feature type="transmembrane region" description="Helical" evidence="4">
    <location>
        <begin position="14"/>
        <end position="35"/>
    </location>
</feature>
<evidence type="ECO:0000313" key="5">
    <source>
        <dbReference type="EMBL" id="KAJ3571833.1"/>
    </source>
</evidence>
<dbReference type="GO" id="GO:0004497">
    <property type="term" value="F:monooxygenase activity"/>
    <property type="evidence" value="ECO:0007669"/>
    <property type="project" value="InterPro"/>
</dbReference>
<dbReference type="AlphaFoldDB" id="A0A9W8NF68"/>
<dbReference type="EMBL" id="JANPWZ010000812">
    <property type="protein sequence ID" value="KAJ3571833.1"/>
    <property type="molecule type" value="Genomic_DNA"/>
</dbReference>